<evidence type="ECO:0000256" key="3">
    <source>
        <dbReference type="ARBA" id="ARBA00023136"/>
    </source>
</evidence>
<accession>A0A8J3AGY9</accession>
<dbReference type="AlphaFoldDB" id="A0A8J3AGY9"/>
<evidence type="ECO:0000256" key="5">
    <source>
        <dbReference type="SAM" id="Phobius"/>
    </source>
</evidence>
<proteinExistence type="inferred from homology"/>
<comment type="caution">
    <text evidence="6">The sequence shown here is derived from an EMBL/GenBank/DDBJ whole genome shotgun (WGS) entry which is preliminary data.</text>
</comment>
<dbReference type="PANTHER" id="PTHR22550">
    <property type="entry name" value="SPORE GERMINATION PROTEIN"/>
    <property type="match status" value="1"/>
</dbReference>
<evidence type="ECO:0000256" key="1">
    <source>
        <dbReference type="ARBA" id="ARBA00004141"/>
    </source>
</evidence>
<dbReference type="InterPro" id="IPR004995">
    <property type="entry name" value="Spore_Ger"/>
</dbReference>
<keyword evidence="5" id="KW-1133">Transmembrane helix</keyword>
<feature type="transmembrane region" description="Helical" evidence="5">
    <location>
        <begin position="313"/>
        <end position="332"/>
    </location>
</feature>
<dbReference type="Pfam" id="PF03323">
    <property type="entry name" value="GerA"/>
    <property type="match status" value="1"/>
</dbReference>
<dbReference type="EMBL" id="BMHB01000001">
    <property type="protein sequence ID" value="GGI12675.1"/>
    <property type="molecule type" value="Genomic_DNA"/>
</dbReference>
<sequence>MILISKINEQKIRKLFSTCADVQIKVHNLYNDSKNERVLFVYSSGMIDTIHMNQFVLPNLQNNTLQLIPVISNEKDTDQQIILKVFSGELILLFEETGELCSLNISKIPQRQPEESTYEVSIKGARDGFTESLETNVALIRKRVRSTTLCNEIFTIGKRSQTSVSLLYLSDVINEGIIEEARKRLNSVDVDILNGVSPLEELLSDSPYSIIVSLTYNTRPDMVVESLQRGRFCILIDGAPAALIAPINLQFLLKSAEDLYMPYYFVTLERILRYLGLLISVLLPGLYIAMVSFHQDQIPFPALATISLNTTGIPFSPGMEVIIMTILFEILYEAGLRLPKSTGQTVTVVGALIVGETMIRSGLTSPNVVVLVAITLISQFLIVNQSFGSAVILMRVISIIMACILGLPGLMLALFLILIYISTLKSFGVPYMSSFFNPSDSDYIKGLIQLPKTFTKKTPKFLYTKLGRKQGDKSN</sequence>
<feature type="transmembrane region" description="Helical" evidence="5">
    <location>
        <begin position="368"/>
        <end position="387"/>
    </location>
</feature>
<comment type="similarity">
    <text evidence="2 4">Belongs to the GerABKA family.</text>
</comment>
<gene>
    <name evidence="6" type="primary">gerKA</name>
    <name evidence="6" type="ORF">GCM10007380_14100</name>
</gene>
<dbReference type="PIRSF" id="PIRSF005690">
    <property type="entry name" value="GerBA"/>
    <property type="match status" value="1"/>
</dbReference>
<feature type="transmembrane region" description="Helical" evidence="5">
    <location>
        <begin position="271"/>
        <end position="293"/>
    </location>
</feature>
<dbReference type="GO" id="GO:0009847">
    <property type="term" value="P:spore germination"/>
    <property type="evidence" value="ECO:0007669"/>
    <property type="project" value="UniProtKB-UniRule"/>
</dbReference>
<dbReference type="RefSeq" id="WP_087997783.1">
    <property type="nucleotide sequence ID" value="NZ_BMHB01000001.1"/>
</dbReference>
<dbReference type="PANTHER" id="PTHR22550:SF5">
    <property type="entry name" value="LEUCINE ZIPPER PROTEIN 4"/>
    <property type="match status" value="1"/>
</dbReference>
<name>A0A8J3AGY9_9BACI</name>
<evidence type="ECO:0000256" key="4">
    <source>
        <dbReference type="PIRNR" id="PIRNR005690"/>
    </source>
</evidence>
<dbReference type="GO" id="GO:0005886">
    <property type="term" value="C:plasma membrane"/>
    <property type="evidence" value="ECO:0007669"/>
    <property type="project" value="UniProtKB-SubCell"/>
</dbReference>
<comment type="subcellular location">
    <subcellularLocation>
        <location evidence="4">Cell membrane</location>
    </subcellularLocation>
    <subcellularLocation>
        <location evidence="1">Membrane</location>
        <topology evidence="1">Multi-pass membrane protein</topology>
    </subcellularLocation>
</comment>
<feature type="transmembrane region" description="Helical" evidence="5">
    <location>
        <begin position="393"/>
        <end position="421"/>
    </location>
</feature>
<evidence type="ECO:0000313" key="6">
    <source>
        <dbReference type="EMBL" id="GGI12675.1"/>
    </source>
</evidence>
<protein>
    <submittedName>
        <fullName evidence="6">Spore germination protein</fullName>
    </submittedName>
</protein>
<dbReference type="Proteomes" id="UP000626244">
    <property type="component" value="Unassembled WGS sequence"/>
</dbReference>
<evidence type="ECO:0000256" key="2">
    <source>
        <dbReference type="ARBA" id="ARBA00005278"/>
    </source>
</evidence>
<reference evidence="7" key="1">
    <citation type="journal article" date="2019" name="Int. J. Syst. Evol. Microbiol.">
        <title>The Global Catalogue of Microorganisms (GCM) 10K type strain sequencing project: providing services to taxonomists for standard genome sequencing and annotation.</title>
        <authorList>
            <consortium name="The Broad Institute Genomics Platform"/>
            <consortium name="The Broad Institute Genome Sequencing Center for Infectious Disease"/>
            <person name="Wu L."/>
            <person name="Ma J."/>
        </authorList>
    </citation>
    <scope>NUCLEOTIDE SEQUENCE [LARGE SCALE GENOMIC DNA]</scope>
    <source>
        <strain evidence="7">CGMCC 1.14993</strain>
    </source>
</reference>
<keyword evidence="5" id="KW-0812">Transmembrane</keyword>
<organism evidence="6 7">
    <name type="scientific">Gottfriedia solisilvae</name>
    <dbReference type="NCBI Taxonomy" id="1516104"/>
    <lineage>
        <taxon>Bacteria</taxon>
        <taxon>Bacillati</taxon>
        <taxon>Bacillota</taxon>
        <taxon>Bacilli</taxon>
        <taxon>Bacillales</taxon>
        <taxon>Bacillaceae</taxon>
        <taxon>Gottfriedia</taxon>
    </lineage>
</organism>
<evidence type="ECO:0000313" key="7">
    <source>
        <dbReference type="Proteomes" id="UP000626244"/>
    </source>
</evidence>
<keyword evidence="7" id="KW-1185">Reference proteome</keyword>
<dbReference type="InterPro" id="IPR050768">
    <property type="entry name" value="UPF0353/GerABKA_families"/>
</dbReference>
<keyword evidence="3 4" id="KW-0472">Membrane</keyword>